<sequence length="158" mass="17854">MVDPAHGALDDGYTPEDESQEVHSVFSEEGTNRRIDNGKPVSRTVPPSQSSMDGMLSPAMGVYSATLDRPYRPTGVGDYPTATVPRNYHYAPVGGYEDYRPGPPSEAYTSLSRGSHMDDRYRYRNTRNSEEVQTQNFNVLLHASHLLQKLHFFWNRKT</sequence>
<dbReference type="Proteomes" id="UP000261380">
    <property type="component" value="Unplaced"/>
</dbReference>
<evidence type="ECO:0000256" key="1">
    <source>
        <dbReference type="SAM" id="MobiDB-lite"/>
    </source>
</evidence>
<proteinExistence type="predicted"/>
<dbReference type="AlphaFoldDB" id="A0A3B5KXV1"/>
<reference evidence="2" key="2">
    <citation type="submission" date="2025-09" db="UniProtKB">
        <authorList>
            <consortium name="Ensembl"/>
        </authorList>
    </citation>
    <scope>IDENTIFICATION</scope>
</reference>
<feature type="region of interest" description="Disordered" evidence="1">
    <location>
        <begin position="1"/>
        <end position="57"/>
    </location>
</feature>
<accession>A0A3B5KXV1</accession>
<organism evidence="2 3">
    <name type="scientific">Xiphophorus couchianus</name>
    <name type="common">Monterrey platyfish</name>
    <dbReference type="NCBI Taxonomy" id="32473"/>
    <lineage>
        <taxon>Eukaryota</taxon>
        <taxon>Metazoa</taxon>
        <taxon>Chordata</taxon>
        <taxon>Craniata</taxon>
        <taxon>Vertebrata</taxon>
        <taxon>Euteleostomi</taxon>
        <taxon>Actinopterygii</taxon>
        <taxon>Neopterygii</taxon>
        <taxon>Teleostei</taxon>
        <taxon>Neoteleostei</taxon>
        <taxon>Acanthomorphata</taxon>
        <taxon>Ovalentaria</taxon>
        <taxon>Atherinomorphae</taxon>
        <taxon>Cyprinodontiformes</taxon>
        <taxon>Poeciliidae</taxon>
        <taxon>Poeciliinae</taxon>
        <taxon>Xiphophorus</taxon>
    </lineage>
</organism>
<protein>
    <submittedName>
        <fullName evidence="2">Uncharacterized protein</fullName>
    </submittedName>
</protein>
<name>A0A3B5KXV1_9TELE</name>
<evidence type="ECO:0000313" key="3">
    <source>
        <dbReference type="Proteomes" id="UP000261380"/>
    </source>
</evidence>
<keyword evidence="3" id="KW-1185">Reference proteome</keyword>
<dbReference type="STRING" id="32473.ENSXCOP00000002855"/>
<evidence type="ECO:0000313" key="2">
    <source>
        <dbReference type="Ensembl" id="ENSXCOP00000002855.1"/>
    </source>
</evidence>
<reference evidence="2" key="1">
    <citation type="submission" date="2025-08" db="UniProtKB">
        <authorList>
            <consortium name="Ensembl"/>
        </authorList>
    </citation>
    <scope>IDENTIFICATION</scope>
</reference>
<dbReference type="Ensembl" id="ENSXCOT00000002892.1">
    <property type="protein sequence ID" value="ENSXCOP00000002855.1"/>
    <property type="gene ID" value="ENSXCOG00000002275.1"/>
</dbReference>